<keyword evidence="3" id="KW-1185">Reference proteome</keyword>
<dbReference type="PANTHER" id="PTHR22738">
    <property type="entry name" value="RASSF"/>
    <property type="match status" value="1"/>
</dbReference>
<name>A0AAY5F4G8_ELEEL</name>
<dbReference type="PROSITE" id="PS50951">
    <property type="entry name" value="SARAH"/>
    <property type="match status" value="1"/>
</dbReference>
<reference evidence="2" key="2">
    <citation type="submission" date="2025-08" db="UniProtKB">
        <authorList>
            <consortium name="Ensembl"/>
        </authorList>
    </citation>
    <scope>IDENTIFICATION</scope>
</reference>
<proteinExistence type="predicted"/>
<dbReference type="GO" id="GO:0007165">
    <property type="term" value="P:signal transduction"/>
    <property type="evidence" value="ECO:0007669"/>
    <property type="project" value="InterPro"/>
</dbReference>
<dbReference type="InterPro" id="IPR011524">
    <property type="entry name" value="SARAH_dom"/>
</dbReference>
<reference evidence="2" key="3">
    <citation type="submission" date="2025-09" db="UniProtKB">
        <authorList>
            <consortium name="Ensembl"/>
        </authorList>
    </citation>
    <scope>IDENTIFICATION</scope>
</reference>
<evidence type="ECO:0000313" key="2">
    <source>
        <dbReference type="Ensembl" id="ENSEEEP00000063956.1"/>
    </source>
</evidence>
<dbReference type="GO" id="GO:0005737">
    <property type="term" value="C:cytoplasm"/>
    <property type="evidence" value="ECO:0007669"/>
    <property type="project" value="TreeGrafter"/>
</dbReference>
<organism evidence="2 3">
    <name type="scientific">Electrophorus electricus</name>
    <name type="common">Electric eel</name>
    <name type="synonym">Gymnotus electricus</name>
    <dbReference type="NCBI Taxonomy" id="8005"/>
    <lineage>
        <taxon>Eukaryota</taxon>
        <taxon>Metazoa</taxon>
        <taxon>Chordata</taxon>
        <taxon>Craniata</taxon>
        <taxon>Vertebrata</taxon>
        <taxon>Euteleostomi</taxon>
        <taxon>Actinopterygii</taxon>
        <taxon>Neopterygii</taxon>
        <taxon>Teleostei</taxon>
        <taxon>Ostariophysi</taxon>
        <taxon>Gymnotiformes</taxon>
        <taxon>Gymnotoidei</taxon>
        <taxon>Gymnotidae</taxon>
        <taxon>Electrophorus</taxon>
    </lineage>
</organism>
<dbReference type="PANTHER" id="PTHR22738:SF8">
    <property type="entry name" value="RAS ASSOCIATION DOMAIN-CONTAINING PROTEIN 3"/>
    <property type="match status" value="1"/>
</dbReference>
<sequence length="163" mass="18668">TKHKVELYNAATWDHLKMTLVGTTAAMPLSSWQCPLLRPPAVHYTLLGYLLMSFEKNVVQPTYEVLLNVCLINPCMCVCKLAEGEHPLLLRLLAGPSPDTLSFVLREQQTGEVMWDAFSIPELHNFLRILDKEEQDQVRVITTRYNMYREKLEEAIHVVSSPD</sequence>
<reference evidence="2 3" key="1">
    <citation type="submission" date="2020-05" db="EMBL/GenBank/DDBJ databases">
        <title>Electrophorus electricus (electric eel) genome, fEleEle1, primary haplotype.</title>
        <authorList>
            <person name="Myers G."/>
            <person name="Meyer A."/>
            <person name="Fedrigo O."/>
            <person name="Formenti G."/>
            <person name="Rhie A."/>
            <person name="Tracey A."/>
            <person name="Sims Y."/>
            <person name="Jarvis E.D."/>
        </authorList>
    </citation>
    <scope>NUCLEOTIDE SEQUENCE [LARGE SCALE GENOMIC DNA]</scope>
</reference>
<protein>
    <submittedName>
        <fullName evidence="2">Ras association domain family member 3</fullName>
    </submittedName>
</protein>
<dbReference type="Gene3D" id="1.20.5.110">
    <property type="match status" value="1"/>
</dbReference>
<evidence type="ECO:0000313" key="3">
    <source>
        <dbReference type="Proteomes" id="UP000314983"/>
    </source>
</evidence>
<dbReference type="Ensembl" id="ENSEEET00000062644.1">
    <property type="protein sequence ID" value="ENSEEEP00000063956.1"/>
    <property type="gene ID" value="ENSEEEG00000025051.1"/>
</dbReference>
<feature type="domain" description="SARAH" evidence="1">
    <location>
        <begin position="112"/>
        <end position="159"/>
    </location>
</feature>
<dbReference type="Pfam" id="PF16517">
    <property type="entry name" value="Nore1-SARAH"/>
    <property type="match status" value="1"/>
</dbReference>
<evidence type="ECO:0000259" key="1">
    <source>
        <dbReference type="PROSITE" id="PS50951"/>
    </source>
</evidence>
<dbReference type="AlphaFoldDB" id="A0AAY5F4G8"/>
<dbReference type="GeneTree" id="ENSGT00940000157502"/>
<dbReference type="InterPro" id="IPR033614">
    <property type="entry name" value="RASSF1-6"/>
</dbReference>
<accession>A0AAY5F4G8</accession>
<dbReference type="Proteomes" id="UP000314983">
    <property type="component" value="Chromosome 7"/>
</dbReference>